<proteinExistence type="predicted"/>
<dbReference type="InterPro" id="IPR004480">
    <property type="entry name" value="Monothiol_GRX-rel"/>
</dbReference>
<dbReference type="InterPro" id="IPR036873">
    <property type="entry name" value="Rhodanese-like_dom_sf"/>
</dbReference>
<comment type="caution">
    <text evidence="7">The sequence shown here is derived from an EMBL/GenBank/DDBJ whole genome shotgun (WGS) entry which is preliminary data.</text>
</comment>
<evidence type="ECO:0000256" key="1">
    <source>
        <dbReference type="ARBA" id="ARBA00022714"/>
    </source>
</evidence>
<dbReference type="SUPFAM" id="SSF89360">
    <property type="entry name" value="HesB-like domain"/>
    <property type="match status" value="1"/>
</dbReference>
<protein>
    <submittedName>
        <fullName evidence="7">Monothiol glutaredoxin</fullName>
    </submittedName>
</protein>
<evidence type="ECO:0000256" key="3">
    <source>
        <dbReference type="ARBA" id="ARBA00023004"/>
    </source>
</evidence>
<evidence type="ECO:0000313" key="8">
    <source>
        <dbReference type="Proteomes" id="UP000550401"/>
    </source>
</evidence>
<keyword evidence="5" id="KW-0676">Redox-active center</keyword>
<dbReference type="CDD" id="cd00158">
    <property type="entry name" value="RHOD"/>
    <property type="match status" value="1"/>
</dbReference>
<dbReference type="InterPro" id="IPR001763">
    <property type="entry name" value="Rhodanese-like_dom"/>
</dbReference>
<evidence type="ECO:0000259" key="6">
    <source>
        <dbReference type="PROSITE" id="PS50206"/>
    </source>
</evidence>
<evidence type="ECO:0000313" key="7">
    <source>
        <dbReference type="EMBL" id="MBA8889555.1"/>
    </source>
</evidence>
<gene>
    <name evidence="7" type="ORF">FHW12_003801</name>
</gene>
<keyword evidence="1" id="KW-0001">2Fe-2S</keyword>
<dbReference type="InterPro" id="IPR033658">
    <property type="entry name" value="GRX_PICOT-like"/>
</dbReference>
<dbReference type="PROSITE" id="PS50206">
    <property type="entry name" value="RHODANESE_3"/>
    <property type="match status" value="1"/>
</dbReference>
<name>A0A839F0G8_9GAMM</name>
<keyword evidence="8" id="KW-1185">Reference proteome</keyword>
<dbReference type="Gene3D" id="2.60.300.12">
    <property type="entry name" value="HesB-like domain"/>
    <property type="match status" value="1"/>
</dbReference>
<reference evidence="7 8" key="1">
    <citation type="submission" date="2020-07" db="EMBL/GenBank/DDBJ databases">
        <title>Genomic Encyclopedia of Type Strains, Phase IV (KMG-V): Genome sequencing to study the core and pangenomes of soil and plant-associated prokaryotes.</title>
        <authorList>
            <person name="Whitman W."/>
        </authorList>
    </citation>
    <scope>NUCLEOTIDE SEQUENCE [LARGE SCALE GENOMIC DNA]</scope>
    <source>
        <strain evidence="7 8">RH2WT43</strain>
    </source>
</reference>
<dbReference type="PANTHER" id="PTHR10293">
    <property type="entry name" value="GLUTAREDOXIN FAMILY MEMBER"/>
    <property type="match status" value="1"/>
</dbReference>
<evidence type="ECO:0000256" key="4">
    <source>
        <dbReference type="ARBA" id="ARBA00023014"/>
    </source>
</evidence>
<dbReference type="CDD" id="cd03028">
    <property type="entry name" value="GRX_PICOT_like"/>
    <property type="match status" value="1"/>
</dbReference>
<dbReference type="Pfam" id="PF00462">
    <property type="entry name" value="Glutaredoxin"/>
    <property type="match status" value="1"/>
</dbReference>
<evidence type="ECO:0000256" key="2">
    <source>
        <dbReference type="ARBA" id="ARBA00022723"/>
    </source>
</evidence>
<accession>A0A839F0G8</accession>
<dbReference type="Gene3D" id="3.40.250.10">
    <property type="entry name" value="Rhodanese-like domain"/>
    <property type="match status" value="1"/>
</dbReference>
<dbReference type="EMBL" id="JACGXL010000007">
    <property type="protein sequence ID" value="MBA8889555.1"/>
    <property type="molecule type" value="Genomic_DNA"/>
</dbReference>
<dbReference type="InterPro" id="IPR035903">
    <property type="entry name" value="HesB-like_dom_sf"/>
</dbReference>
<dbReference type="GO" id="GO:0051537">
    <property type="term" value="F:2 iron, 2 sulfur cluster binding"/>
    <property type="evidence" value="ECO:0007669"/>
    <property type="project" value="UniProtKB-KW"/>
</dbReference>
<dbReference type="NCBIfam" id="TIGR00365">
    <property type="entry name" value="Grx4 family monothiol glutaredoxin"/>
    <property type="match status" value="1"/>
</dbReference>
<dbReference type="InterPro" id="IPR036249">
    <property type="entry name" value="Thioredoxin-like_sf"/>
</dbReference>
<dbReference type="GO" id="GO:0046872">
    <property type="term" value="F:metal ion binding"/>
    <property type="evidence" value="ECO:0007669"/>
    <property type="project" value="UniProtKB-KW"/>
</dbReference>
<keyword evidence="3" id="KW-0408">Iron</keyword>
<keyword evidence="2" id="KW-0479">Metal-binding</keyword>
<dbReference type="RefSeq" id="WP_182532596.1">
    <property type="nucleotide sequence ID" value="NZ_JACGXL010000007.1"/>
</dbReference>
<dbReference type="SUPFAM" id="SSF52833">
    <property type="entry name" value="Thioredoxin-like"/>
    <property type="match status" value="1"/>
</dbReference>
<evidence type="ECO:0000256" key="5">
    <source>
        <dbReference type="ARBA" id="ARBA00023284"/>
    </source>
</evidence>
<dbReference type="Gene3D" id="3.40.30.10">
    <property type="entry name" value="Glutaredoxin"/>
    <property type="match status" value="1"/>
</dbReference>
<dbReference type="Pfam" id="PF00581">
    <property type="entry name" value="Rhodanese"/>
    <property type="match status" value="1"/>
</dbReference>
<dbReference type="Proteomes" id="UP000550401">
    <property type="component" value="Unassembled WGS sequence"/>
</dbReference>
<dbReference type="AlphaFoldDB" id="A0A839F0G8"/>
<dbReference type="SMART" id="SM00450">
    <property type="entry name" value="RHOD"/>
    <property type="match status" value="1"/>
</dbReference>
<dbReference type="SUPFAM" id="SSF52821">
    <property type="entry name" value="Rhodanese/Cell cycle control phosphatase"/>
    <property type="match status" value="1"/>
</dbReference>
<organism evidence="7 8">
    <name type="scientific">Dokdonella fugitiva</name>
    <dbReference type="NCBI Taxonomy" id="328517"/>
    <lineage>
        <taxon>Bacteria</taxon>
        <taxon>Pseudomonadati</taxon>
        <taxon>Pseudomonadota</taxon>
        <taxon>Gammaproteobacteria</taxon>
        <taxon>Lysobacterales</taxon>
        <taxon>Rhodanobacteraceae</taxon>
        <taxon>Dokdonella</taxon>
    </lineage>
</organism>
<feature type="domain" description="Rhodanese" evidence="6">
    <location>
        <begin position="218"/>
        <end position="305"/>
    </location>
</feature>
<dbReference type="InterPro" id="IPR002109">
    <property type="entry name" value="Glutaredoxin"/>
</dbReference>
<keyword evidence="4" id="KW-0411">Iron-sulfur</keyword>
<dbReference type="PANTHER" id="PTHR10293:SF16">
    <property type="entry name" value="GLUTAREDOXIN-RELATED PROTEIN 5, MITOCHONDRIAL"/>
    <property type="match status" value="1"/>
</dbReference>
<dbReference type="PROSITE" id="PS51354">
    <property type="entry name" value="GLUTAREDOXIN_2"/>
    <property type="match status" value="1"/>
</dbReference>
<sequence>MSLSPATRARIESLLADHHVVLFMKGTRLAPQCGFSAAAADRLNALLDDYHSVDVLADEEIRAGIKEFGQWPTIPQLYIGGELVGGADIVQSMFDSGELHRVLGVSAPDRTPPLLTISDAAVEKVRAALADAGDAKLFLVVDGRFQPQFQLREPGEHDIVAVANGLEVRFDAASAQRARGASIDWTRTPHGEGLAIFLPQAPQAIRSLDVHQLKQRMHAGDITVVDVRPEQDRAFAPFAGAEPFTPETHARLTALPKDAALAFICHHGNSSRNAAEHFREHGFTNLWNVEGGIDAWSVEIDPSIPRY</sequence>